<dbReference type="Gene3D" id="1.20.120.520">
    <property type="entry name" value="nmb1532 protein domain like"/>
    <property type="match status" value="1"/>
</dbReference>
<evidence type="ECO:0000313" key="7">
    <source>
        <dbReference type="Proteomes" id="UP000242313"/>
    </source>
</evidence>
<comment type="subcellular location">
    <subcellularLocation>
        <location evidence="1">Cytoplasm</location>
    </subcellularLocation>
</comment>
<keyword evidence="2" id="KW-0963">Cytoplasm</keyword>
<protein>
    <submittedName>
        <fullName evidence="6">Iron-sulfur cluster repair di-iron protein</fullName>
    </submittedName>
</protein>
<evidence type="ECO:0000259" key="5">
    <source>
        <dbReference type="Pfam" id="PF01814"/>
    </source>
</evidence>
<dbReference type="InterPro" id="IPR019903">
    <property type="entry name" value="RIC_family"/>
</dbReference>
<feature type="domain" description="Hemerythrin-like" evidence="5">
    <location>
        <begin position="81"/>
        <end position="218"/>
    </location>
</feature>
<evidence type="ECO:0000256" key="4">
    <source>
        <dbReference type="ARBA" id="ARBA00023004"/>
    </source>
</evidence>
<comment type="caution">
    <text evidence="6">The sequence shown here is derived from an EMBL/GenBank/DDBJ whole genome shotgun (WGS) entry which is preliminary data.</text>
</comment>
<dbReference type="Pfam" id="PF04405">
    <property type="entry name" value="ScdA_N"/>
    <property type="match status" value="1"/>
</dbReference>
<keyword evidence="4" id="KW-0408">Iron</keyword>
<keyword evidence="7" id="KW-1185">Reference proteome</keyword>
<evidence type="ECO:0000256" key="3">
    <source>
        <dbReference type="ARBA" id="ARBA00022723"/>
    </source>
</evidence>
<dbReference type="NCBIfam" id="TIGR03652">
    <property type="entry name" value="FeS_repair_RIC"/>
    <property type="match status" value="1"/>
</dbReference>
<dbReference type="GO" id="GO:0005737">
    <property type="term" value="C:cytoplasm"/>
    <property type="evidence" value="ECO:0007669"/>
    <property type="project" value="UniProtKB-SubCell"/>
</dbReference>
<proteinExistence type="predicted"/>
<dbReference type="Proteomes" id="UP000242313">
    <property type="component" value="Unassembled WGS sequence"/>
</dbReference>
<dbReference type="InterPro" id="IPR012312">
    <property type="entry name" value="Hemerythrin-like"/>
</dbReference>
<gene>
    <name evidence="6" type="ORF">CNQ84_12970</name>
</gene>
<name>A0A2A3MG24_9PSED</name>
<evidence type="ECO:0000313" key="6">
    <source>
        <dbReference type="EMBL" id="PBK03800.1"/>
    </source>
</evidence>
<dbReference type="PANTHER" id="PTHR36438:SF1">
    <property type="entry name" value="IRON-SULFUR CLUSTER REPAIR PROTEIN YTFE"/>
    <property type="match status" value="1"/>
</dbReference>
<dbReference type="Pfam" id="PF01814">
    <property type="entry name" value="Hemerythrin"/>
    <property type="match status" value="1"/>
</dbReference>
<keyword evidence="3" id="KW-0479">Metal-binding</keyword>
<sequence>MHDDYLQRSMGDLAQDIPGATALFHQARLDFCCHGQRSLLAACELKGLDPATLAAALERLDGDGRPGRRDWRQVTASELIEHILQRYHARHREQLPELMRLARRVEQVHGTHEHCPLGLADLLGELLQELESHMLKEEQILFPLLRRGQTAMAGGPIAVMRFEHEQHGEALDEIARLTQDLQLPPNACNTWTALYRGLEQLMLDLNQHIHLENTILFAGANRPANPV</sequence>
<dbReference type="EMBL" id="NTMR01000016">
    <property type="protein sequence ID" value="PBK03800.1"/>
    <property type="molecule type" value="Genomic_DNA"/>
</dbReference>
<evidence type="ECO:0000256" key="1">
    <source>
        <dbReference type="ARBA" id="ARBA00004496"/>
    </source>
</evidence>
<dbReference type="AlphaFoldDB" id="A0A2A3MG24"/>
<dbReference type="RefSeq" id="WP_096005277.1">
    <property type="nucleotide sequence ID" value="NZ_NTMR01000016.1"/>
</dbReference>
<reference evidence="6 7" key="1">
    <citation type="submission" date="2017-09" db="EMBL/GenBank/DDBJ databases">
        <title>Pseudomonas abyssi sp. nov. isolated from Abyssopelagic Water.</title>
        <authorList>
            <person name="Wei Y."/>
        </authorList>
    </citation>
    <scope>NUCLEOTIDE SEQUENCE [LARGE SCALE GENOMIC DNA]</scope>
    <source>
        <strain evidence="6 7">MT5</strain>
    </source>
</reference>
<dbReference type="PANTHER" id="PTHR36438">
    <property type="entry name" value="IRON-SULFUR CLUSTER REPAIR PROTEIN YTFE"/>
    <property type="match status" value="1"/>
</dbReference>
<organism evidence="6 7">
    <name type="scientific">Pseudomonas abyssi</name>
    <dbReference type="NCBI Taxonomy" id="170540"/>
    <lineage>
        <taxon>Bacteria</taxon>
        <taxon>Pseudomonadati</taxon>
        <taxon>Pseudomonadota</taxon>
        <taxon>Gammaproteobacteria</taxon>
        <taxon>Pseudomonadales</taxon>
        <taxon>Pseudomonadaceae</taxon>
        <taxon>Pseudomonas</taxon>
    </lineage>
</organism>
<dbReference type="GO" id="GO:0046872">
    <property type="term" value="F:metal ion binding"/>
    <property type="evidence" value="ECO:0007669"/>
    <property type="project" value="UniProtKB-KW"/>
</dbReference>
<evidence type="ECO:0000256" key="2">
    <source>
        <dbReference type="ARBA" id="ARBA00022490"/>
    </source>
</evidence>
<dbReference type="NCBIfam" id="NF008221">
    <property type="entry name" value="PRK10992.1"/>
    <property type="match status" value="1"/>
</dbReference>
<accession>A0A2A3MG24</accession>